<gene>
    <name evidence="1" type="ORF">Bca52824_054686</name>
</gene>
<accession>A0A8X7R7Y1</accession>
<dbReference type="Proteomes" id="UP000886595">
    <property type="component" value="Unassembled WGS sequence"/>
</dbReference>
<evidence type="ECO:0000313" key="1">
    <source>
        <dbReference type="EMBL" id="KAG2283466.1"/>
    </source>
</evidence>
<reference evidence="1 2" key="1">
    <citation type="submission" date="2020-02" db="EMBL/GenBank/DDBJ databases">
        <authorList>
            <person name="Ma Q."/>
            <person name="Huang Y."/>
            <person name="Song X."/>
            <person name="Pei D."/>
        </authorList>
    </citation>
    <scope>NUCLEOTIDE SEQUENCE [LARGE SCALE GENOMIC DNA]</scope>
    <source>
        <strain evidence="1">Sxm20200214</strain>
        <tissue evidence="1">Leaf</tissue>
    </source>
</reference>
<protein>
    <submittedName>
        <fullName evidence="1">Uncharacterized protein</fullName>
    </submittedName>
</protein>
<dbReference type="AlphaFoldDB" id="A0A8X7R7Y1"/>
<dbReference type="EMBL" id="JAAMPC010000011">
    <property type="protein sequence ID" value="KAG2283466.1"/>
    <property type="molecule type" value="Genomic_DNA"/>
</dbReference>
<comment type="caution">
    <text evidence="1">The sequence shown here is derived from an EMBL/GenBank/DDBJ whole genome shotgun (WGS) entry which is preliminary data.</text>
</comment>
<sequence>MKKRSGLSLVKKFWSCVLSATCLLAIGRWNWGRAIAFCLFFLLHVLPSLSLDGDYRASSVTVPKSSRLLRGSAISTA</sequence>
<evidence type="ECO:0000313" key="2">
    <source>
        <dbReference type="Proteomes" id="UP000886595"/>
    </source>
</evidence>
<name>A0A8X7R7Y1_BRACI</name>
<organism evidence="1 2">
    <name type="scientific">Brassica carinata</name>
    <name type="common">Ethiopian mustard</name>
    <name type="synonym">Abyssinian cabbage</name>
    <dbReference type="NCBI Taxonomy" id="52824"/>
    <lineage>
        <taxon>Eukaryota</taxon>
        <taxon>Viridiplantae</taxon>
        <taxon>Streptophyta</taxon>
        <taxon>Embryophyta</taxon>
        <taxon>Tracheophyta</taxon>
        <taxon>Spermatophyta</taxon>
        <taxon>Magnoliopsida</taxon>
        <taxon>eudicotyledons</taxon>
        <taxon>Gunneridae</taxon>
        <taxon>Pentapetalae</taxon>
        <taxon>rosids</taxon>
        <taxon>malvids</taxon>
        <taxon>Brassicales</taxon>
        <taxon>Brassicaceae</taxon>
        <taxon>Brassiceae</taxon>
        <taxon>Brassica</taxon>
    </lineage>
</organism>
<proteinExistence type="predicted"/>
<keyword evidence="2" id="KW-1185">Reference proteome</keyword>